<dbReference type="Gene3D" id="1.10.10.10">
    <property type="entry name" value="Winged helix-like DNA-binding domain superfamily/Winged helix DNA-binding domain"/>
    <property type="match status" value="1"/>
</dbReference>
<sequence length="300" mass="32704">MADRIGLRQLRAFHAVMVTGSIGAAAERLNLTQPAISKQLSGLEHALDIRLFNRRSGRATTPTQEGVDYYKAIETTIAGLEDLAPIARTIRERGRKRIRFAATPPVMNSARLMSALHRFLAAHPDTHMSLEVRHRMDIEDWVAARQIDIALALLPSNHPALLAIPFVDTVAVAAMRPDHPLAQMDAVGPKDLVPHTVIFPSRQMLRSRIDAELERSGAVVTAQLESSSALTCCRMAAAGLGVTVCDAFSPTAFSPADLVTRKWTPSVPLTHGALINRAIDVGDTVQSLMDVLKEEFSVRT</sequence>
<name>A0ABP0N7C9_9DINO</name>
<evidence type="ECO:0000256" key="2">
    <source>
        <dbReference type="ARBA" id="ARBA00009437"/>
    </source>
</evidence>
<dbReference type="SUPFAM" id="SSF46785">
    <property type="entry name" value="Winged helix' DNA-binding domain"/>
    <property type="match status" value="1"/>
</dbReference>
<comment type="function">
    <text evidence="1">Trans-acting transcriptional regulator of RuBisCO genes (rbcL and rbcS) expression.</text>
</comment>
<dbReference type="SUPFAM" id="SSF53850">
    <property type="entry name" value="Periplasmic binding protein-like II"/>
    <property type="match status" value="1"/>
</dbReference>
<protein>
    <recommendedName>
        <fullName evidence="3">Probable RuBisCO transcriptional regulator</fullName>
    </recommendedName>
</protein>
<evidence type="ECO:0000259" key="7">
    <source>
        <dbReference type="PROSITE" id="PS50931"/>
    </source>
</evidence>
<keyword evidence="6" id="KW-0804">Transcription</keyword>
<dbReference type="InterPro" id="IPR036390">
    <property type="entry name" value="WH_DNA-bd_sf"/>
</dbReference>
<feature type="domain" description="HTH lysR-type" evidence="7">
    <location>
        <begin position="5"/>
        <end position="63"/>
    </location>
</feature>
<feature type="non-terminal residue" evidence="8">
    <location>
        <position position="300"/>
    </location>
</feature>
<dbReference type="Pfam" id="PF00126">
    <property type="entry name" value="HTH_1"/>
    <property type="match status" value="1"/>
</dbReference>
<dbReference type="Proteomes" id="UP001642464">
    <property type="component" value="Unassembled WGS sequence"/>
</dbReference>
<keyword evidence="9" id="KW-1185">Reference proteome</keyword>
<evidence type="ECO:0000256" key="5">
    <source>
        <dbReference type="ARBA" id="ARBA00023125"/>
    </source>
</evidence>
<comment type="caution">
    <text evidence="8">The sequence shown here is derived from an EMBL/GenBank/DDBJ whole genome shotgun (WGS) entry which is preliminary data.</text>
</comment>
<evidence type="ECO:0000256" key="1">
    <source>
        <dbReference type="ARBA" id="ARBA00003782"/>
    </source>
</evidence>
<evidence type="ECO:0000256" key="4">
    <source>
        <dbReference type="ARBA" id="ARBA00023015"/>
    </source>
</evidence>
<dbReference type="InterPro" id="IPR005119">
    <property type="entry name" value="LysR_subst-bd"/>
</dbReference>
<dbReference type="EMBL" id="CAXAMM010026390">
    <property type="protein sequence ID" value="CAK9058817.1"/>
    <property type="molecule type" value="Genomic_DNA"/>
</dbReference>
<proteinExistence type="inferred from homology"/>
<evidence type="ECO:0000256" key="3">
    <source>
        <dbReference type="ARBA" id="ARBA00018907"/>
    </source>
</evidence>
<keyword evidence="4" id="KW-0805">Transcription regulation</keyword>
<evidence type="ECO:0000313" key="8">
    <source>
        <dbReference type="EMBL" id="CAK9058817.1"/>
    </source>
</evidence>
<gene>
    <name evidence="8" type="ORF">SCF082_LOCUS31273</name>
</gene>
<dbReference type="InterPro" id="IPR000847">
    <property type="entry name" value="LysR_HTH_N"/>
</dbReference>
<evidence type="ECO:0000256" key="6">
    <source>
        <dbReference type="ARBA" id="ARBA00023163"/>
    </source>
</evidence>
<keyword evidence="5" id="KW-0238">DNA-binding</keyword>
<dbReference type="PANTHER" id="PTHR30427">
    <property type="entry name" value="TRANSCRIPTIONAL ACTIVATOR PROTEIN LYSR"/>
    <property type="match status" value="1"/>
</dbReference>
<dbReference type="PRINTS" id="PR00039">
    <property type="entry name" value="HTHLYSR"/>
</dbReference>
<dbReference type="Pfam" id="PF03466">
    <property type="entry name" value="LysR_substrate"/>
    <property type="match status" value="1"/>
</dbReference>
<comment type="similarity">
    <text evidence="2">Belongs to the LysR transcriptional regulatory family.</text>
</comment>
<evidence type="ECO:0000313" key="9">
    <source>
        <dbReference type="Proteomes" id="UP001642464"/>
    </source>
</evidence>
<dbReference type="Gene3D" id="3.40.190.290">
    <property type="match status" value="1"/>
</dbReference>
<dbReference type="PROSITE" id="PS50931">
    <property type="entry name" value="HTH_LYSR"/>
    <property type="match status" value="1"/>
</dbReference>
<dbReference type="InterPro" id="IPR036388">
    <property type="entry name" value="WH-like_DNA-bd_sf"/>
</dbReference>
<dbReference type="PANTHER" id="PTHR30427:SF1">
    <property type="entry name" value="TRANSCRIPTIONAL ACTIVATOR PROTEIN LYSR"/>
    <property type="match status" value="1"/>
</dbReference>
<accession>A0ABP0N7C9</accession>
<organism evidence="8 9">
    <name type="scientific">Durusdinium trenchii</name>
    <dbReference type="NCBI Taxonomy" id="1381693"/>
    <lineage>
        <taxon>Eukaryota</taxon>
        <taxon>Sar</taxon>
        <taxon>Alveolata</taxon>
        <taxon>Dinophyceae</taxon>
        <taxon>Suessiales</taxon>
        <taxon>Symbiodiniaceae</taxon>
        <taxon>Durusdinium</taxon>
    </lineage>
</organism>
<reference evidence="8 9" key="1">
    <citation type="submission" date="2024-02" db="EMBL/GenBank/DDBJ databases">
        <authorList>
            <person name="Chen Y."/>
            <person name="Shah S."/>
            <person name="Dougan E. K."/>
            <person name="Thang M."/>
            <person name="Chan C."/>
        </authorList>
    </citation>
    <scope>NUCLEOTIDE SEQUENCE [LARGE SCALE GENOMIC DNA]</scope>
</reference>